<keyword evidence="3" id="KW-1185">Reference proteome</keyword>
<organism evidence="2 3">
    <name type="scientific">Lepraria finkii</name>
    <dbReference type="NCBI Taxonomy" id="1340010"/>
    <lineage>
        <taxon>Eukaryota</taxon>
        <taxon>Fungi</taxon>
        <taxon>Dikarya</taxon>
        <taxon>Ascomycota</taxon>
        <taxon>Pezizomycotina</taxon>
        <taxon>Lecanoromycetes</taxon>
        <taxon>OSLEUM clade</taxon>
        <taxon>Lecanoromycetidae</taxon>
        <taxon>Lecanorales</taxon>
        <taxon>Lecanorineae</taxon>
        <taxon>Stereocaulaceae</taxon>
        <taxon>Lepraria</taxon>
    </lineage>
</organism>
<comment type="caution">
    <text evidence="2">The sequence shown here is derived from an EMBL/GenBank/DDBJ whole genome shotgun (WGS) entry which is preliminary data.</text>
</comment>
<accession>A0ABR4AE66</accession>
<dbReference type="InterPro" id="IPR007218">
    <property type="entry name" value="DNA_pol_delta_4"/>
</dbReference>
<evidence type="ECO:0000313" key="3">
    <source>
        <dbReference type="Proteomes" id="UP001590951"/>
    </source>
</evidence>
<gene>
    <name evidence="2" type="ORF">ABVK25_012453</name>
</gene>
<evidence type="ECO:0008006" key="4">
    <source>
        <dbReference type="Google" id="ProtNLM"/>
    </source>
</evidence>
<feature type="compositionally biased region" description="Low complexity" evidence="1">
    <location>
        <begin position="36"/>
        <end position="48"/>
    </location>
</feature>
<feature type="compositionally biased region" description="Acidic residues" evidence="1">
    <location>
        <begin position="54"/>
        <end position="68"/>
    </location>
</feature>
<name>A0ABR4AE66_9LECA</name>
<proteinExistence type="predicted"/>
<dbReference type="Proteomes" id="UP001590951">
    <property type="component" value="Unassembled WGS sequence"/>
</dbReference>
<dbReference type="PANTHER" id="PTHR14303">
    <property type="entry name" value="DNA POLYMERASE DELTA SUBUNIT 4"/>
    <property type="match status" value="1"/>
</dbReference>
<feature type="region of interest" description="Disordered" evidence="1">
    <location>
        <begin position="1"/>
        <end position="114"/>
    </location>
</feature>
<protein>
    <recommendedName>
        <fullName evidence="4">DNA polymerase delta subunit 4</fullName>
    </recommendedName>
</protein>
<dbReference type="EMBL" id="JBHFEH010000207">
    <property type="protein sequence ID" value="KAL2044122.1"/>
    <property type="molecule type" value="Genomic_DNA"/>
</dbReference>
<dbReference type="Pfam" id="PF04081">
    <property type="entry name" value="DNA_pol_delta_4"/>
    <property type="match status" value="1"/>
</dbReference>
<feature type="compositionally biased region" description="Polar residues" evidence="1">
    <location>
        <begin position="9"/>
        <end position="26"/>
    </location>
</feature>
<sequence length="190" mass="21080">MPTTRRKQNATSTRSQSTLSFNNKSARITKPSVHDTTATSKKAQSKSSEPQQIEVEDTPAADTVEIEPQEQPPADRQDEQEQETISIPVQPTPRKKKAAKPSTKSSSRIHQQSVPLHEKILRHFDLSSQYGPCIGITRLSRWRRADTLGLDPPVEVLAVLLREEDKKMSQGCGKIAYIDELGGGRVGIVE</sequence>
<evidence type="ECO:0000256" key="1">
    <source>
        <dbReference type="SAM" id="MobiDB-lite"/>
    </source>
</evidence>
<dbReference type="PANTHER" id="PTHR14303:SF0">
    <property type="entry name" value="DNA POLYMERASE DELTA SUBUNIT 4"/>
    <property type="match status" value="1"/>
</dbReference>
<evidence type="ECO:0000313" key="2">
    <source>
        <dbReference type="EMBL" id="KAL2044122.1"/>
    </source>
</evidence>
<reference evidence="2 3" key="1">
    <citation type="submission" date="2024-09" db="EMBL/GenBank/DDBJ databases">
        <title>Rethinking Asexuality: The Enigmatic Case of Functional Sexual Genes in Lepraria (Stereocaulaceae).</title>
        <authorList>
            <person name="Doellman M."/>
            <person name="Sun Y."/>
            <person name="Barcenas-Pena A."/>
            <person name="Lumbsch H.T."/>
            <person name="Grewe F."/>
        </authorList>
    </citation>
    <scope>NUCLEOTIDE SEQUENCE [LARGE SCALE GENOMIC DNA]</scope>
    <source>
        <strain evidence="2 3">Grewe 0041</strain>
    </source>
</reference>